<comment type="caution">
    <text evidence="3">The sequence shown here is derived from an EMBL/GenBank/DDBJ whole genome shotgun (WGS) entry which is preliminary data.</text>
</comment>
<dbReference type="InterPro" id="IPR036873">
    <property type="entry name" value="Rhodanese-like_dom_sf"/>
</dbReference>
<evidence type="ECO:0000313" key="4">
    <source>
        <dbReference type="Proteomes" id="UP001143364"/>
    </source>
</evidence>
<reference evidence="3" key="2">
    <citation type="submission" date="2023-01" db="EMBL/GenBank/DDBJ databases">
        <authorList>
            <person name="Sun Q."/>
            <person name="Evtushenko L."/>
        </authorList>
    </citation>
    <scope>NUCLEOTIDE SEQUENCE</scope>
    <source>
        <strain evidence="3">VKM B-2555</strain>
    </source>
</reference>
<evidence type="ECO:0000256" key="1">
    <source>
        <dbReference type="SAM" id="MobiDB-lite"/>
    </source>
</evidence>
<evidence type="ECO:0000313" key="3">
    <source>
        <dbReference type="EMBL" id="GLK75404.1"/>
    </source>
</evidence>
<keyword evidence="4" id="KW-1185">Reference proteome</keyword>
<dbReference type="AlphaFoldDB" id="A0A9W6JG54"/>
<proteinExistence type="predicted"/>
<dbReference type="Gene3D" id="3.40.250.10">
    <property type="entry name" value="Rhodanese-like domain"/>
    <property type="match status" value="1"/>
</dbReference>
<dbReference type="InterPro" id="IPR001763">
    <property type="entry name" value="Rhodanese-like_dom"/>
</dbReference>
<dbReference type="RefSeq" id="WP_271203357.1">
    <property type="nucleotide sequence ID" value="NZ_BSFK01000005.1"/>
</dbReference>
<dbReference type="SUPFAM" id="SSF52821">
    <property type="entry name" value="Rhodanese/Cell cycle control phosphatase"/>
    <property type="match status" value="1"/>
</dbReference>
<evidence type="ECO:0000259" key="2">
    <source>
        <dbReference type="PROSITE" id="PS50206"/>
    </source>
</evidence>
<dbReference type="PROSITE" id="PS50206">
    <property type="entry name" value="RHODANESE_3"/>
    <property type="match status" value="1"/>
</dbReference>
<accession>A0A9W6JG54</accession>
<dbReference type="Pfam" id="PF00581">
    <property type="entry name" value="Rhodanese"/>
    <property type="match status" value="1"/>
</dbReference>
<reference evidence="3" key="1">
    <citation type="journal article" date="2014" name="Int. J. Syst. Evol. Microbiol.">
        <title>Complete genome sequence of Corynebacterium casei LMG S-19264T (=DSM 44701T), isolated from a smear-ripened cheese.</title>
        <authorList>
            <consortium name="US DOE Joint Genome Institute (JGI-PGF)"/>
            <person name="Walter F."/>
            <person name="Albersmeier A."/>
            <person name="Kalinowski J."/>
            <person name="Ruckert C."/>
        </authorList>
    </citation>
    <scope>NUCLEOTIDE SEQUENCE</scope>
    <source>
        <strain evidence="3">VKM B-2555</strain>
    </source>
</reference>
<dbReference type="Proteomes" id="UP001143364">
    <property type="component" value="Unassembled WGS sequence"/>
</dbReference>
<sequence>MVSTALADAAPSPGLSSTVRSLGRRRKPVSARRAPPIVIEARDAIAMKRRGEAVFIDLRDWQTLDRTGWISESLHCPPGEFAAIIDPSSPLHSRLFEPGQTMVFYGGPKSGPLGAARKARSLGLKALVLRGGFRGWRDAGGKIAGHPDSAMPVLRSSFRQAYRFTMAGLRKRIARLKRAFAG</sequence>
<gene>
    <name evidence="3" type="ORF">GCM10008171_06580</name>
</gene>
<feature type="domain" description="Rhodanese" evidence="2">
    <location>
        <begin position="49"/>
        <end position="145"/>
    </location>
</feature>
<dbReference type="EMBL" id="BSFK01000005">
    <property type="protein sequence ID" value="GLK75404.1"/>
    <property type="molecule type" value="Genomic_DNA"/>
</dbReference>
<organism evidence="3 4">
    <name type="scientific">Methylopila jiangsuensis</name>
    <dbReference type="NCBI Taxonomy" id="586230"/>
    <lineage>
        <taxon>Bacteria</taxon>
        <taxon>Pseudomonadati</taxon>
        <taxon>Pseudomonadota</taxon>
        <taxon>Alphaproteobacteria</taxon>
        <taxon>Hyphomicrobiales</taxon>
        <taxon>Methylopilaceae</taxon>
        <taxon>Methylopila</taxon>
    </lineage>
</organism>
<feature type="region of interest" description="Disordered" evidence="1">
    <location>
        <begin position="1"/>
        <end position="28"/>
    </location>
</feature>
<protein>
    <recommendedName>
        <fullName evidence="2">Rhodanese domain-containing protein</fullName>
    </recommendedName>
</protein>
<name>A0A9W6JG54_9HYPH</name>